<accession>A0AA45BBZ4</accession>
<evidence type="ECO:0000313" key="2">
    <source>
        <dbReference type="Proteomes" id="UP000237632"/>
    </source>
</evidence>
<protein>
    <submittedName>
        <fullName evidence="1">Uncharacterized protein</fullName>
    </submittedName>
</protein>
<proteinExistence type="predicted"/>
<dbReference type="AlphaFoldDB" id="A0AA45BBZ4"/>
<sequence length="88" mass="9705">MNCKPGDLAYIVRDSGSTALGLVVDVRRRSDRPDGTPCWMVGVPEGCFLECRATGRKINAREFRIPDAWLRPISGVPITDDIEDEVTA</sequence>
<name>A0AA45BBZ4_BURVI</name>
<reference evidence="1 2" key="1">
    <citation type="submission" date="2018-03" db="EMBL/GenBank/DDBJ databases">
        <authorList>
            <person name="Nguyen K."/>
            <person name="Fouts D."/>
            <person name="Sutton G."/>
        </authorList>
    </citation>
    <scope>NUCLEOTIDE SEQUENCE [LARGE SCALE GENOMIC DNA]</scope>
    <source>
        <strain evidence="1 2">AU3578</strain>
    </source>
</reference>
<evidence type="ECO:0000313" key="1">
    <source>
        <dbReference type="EMBL" id="PRH41100.1"/>
    </source>
</evidence>
<comment type="caution">
    <text evidence="1">The sequence shown here is derived from an EMBL/GenBank/DDBJ whole genome shotgun (WGS) entry which is preliminary data.</text>
</comment>
<gene>
    <name evidence="1" type="ORF">C6T65_17595</name>
</gene>
<organism evidence="1 2">
    <name type="scientific">Burkholderia vietnamiensis</name>
    <dbReference type="NCBI Taxonomy" id="60552"/>
    <lineage>
        <taxon>Bacteria</taxon>
        <taxon>Pseudomonadati</taxon>
        <taxon>Pseudomonadota</taxon>
        <taxon>Betaproteobacteria</taxon>
        <taxon>Burkholderiales</taxon>
        <taxon>Burkholderiaceae</taxon>
        <taxon>Burkholderia</taxon>
        <taxon>Burkholderia cepacia complex</taxon>
    </lineage>
</organism>
<dbReference type="RefSeq" id="WP_105856736.1">
    <property type="nucleotide sequence ID" value="NZ_PVHK01000123.1"/>
</dbReference>
<dbReference type="EMBL" id="PVHK01000123">
    <property type="protein sequence ID" value="PRH41100.1"/>
    <property type="molecule type" value="Genomic_DNA"/>
</dbReference>
<dbReference type="Proteomes" id="UP000237632">
    <property type="component" value="Unassembled WGS sequence"/>
</dbReference>